<sequence length="378" mass="42196">MSGDYTDVLPNQPVVIDNGSGTIKAGFAGQEHPKCYFPSFVGRPKHVRVMAGGLEGDTFIGRKAQEFRGLLKIKYPMEHGIVTDWDDMEKIWNWVYAEELNTLSEEHPVLLTEAPLNPRQNRDIAAQIFFDTFNVPALHLGVQAVLSLYASGRTTGIVLDSGDGVTHAVPVFEGFSMPHAVRRVDMAGRDVTDHLQLLLRKSGHNLYTTAEKEVVRTIKEKCCYIASNPHKEEKEAAGRSEEFRLPDGSVVKLGMERFRAPEILFNPEQVGLEYAGVHQVIVDSINRVDLDLRKNLFSNIVLSGGSTLCTGFGDRLLNEVKKLAIKDVKIRIFAPPERKYSTWIGGSILAGLATFKKMWVSAEEYQEDPDIIHKKTGF</sequence>
<dbReference type="GO" id="GO:0005869">
    <property type="term" value="C:dynactin complex"/>
    <property type="evidence" value="ECO:0007669"/>
    <property type="project" value="UniProtKB-ARBA"/>
</dbReference>
<dbReference type="OMA" id="YTTWTGG"/>
<dbReference type="EMBL" id="CAFZ01000047">
    <property type="protein sequence ID" value="CCA69131.1"/>
    <property type="molecule type" value="Genomic_DNA"/>
</dbReference>
<dbReference type="FunFam" id="3.30.420.40:FF:000188">
    <property type="entry name" value="Actin like 6B"/>
    <property type="match status" value="1"/>
</dbReference>
<keyword evidence="2" id="KW-0963">Cytoplasm</keyword>
<dbReference type="PROSITE" id="PS01132">
    <property type="entry name" value="ACTINS_ACT_LIKE"/>
    <property type="match status" value="1"/>
</dbReference>
<name>G4TCU4_SERID</name>
<dbReference type="Proteomes" id="UP000007148">
    <property type="component" value="Unassembled WGS sequence"/>
</dbReference>
<dbReference type="Gene3D" id="3.90.640.10">
    <property type="entry name" value="Actin, Chain A, domain 4"/>
    <property type="match status" value="1"/>
</dbReference>
<evidence type="ECO:0000256" key="7">
    <source>
        <dbReference type="ARBA" id="ARBA00083222"/>
    </source>
</evidence>
<evidence type="ECO:0000256" key="6">
    <source>
        <dbReference type="ARBA" id="ARBA00076361"/>
    </source>
</evidence>
<organism evidence="8 9">
    <name type="scientific">Serendipita indica (strain DSM 11827)</name>
    <name type="common">Root endophyte fungus</name>
    <name type="synonym">Piriformospora indica</name>
    <dbReference type="NCBI Taxonomy" id="1109443"/>
    <lineage>
        <taxon>Eukaryota</taxon>
        <taxon>Fungi</taxon>
        <taxon>Dikarya</taxon>
        <taxon>Basidiomycota</taxon>
        <taxon>Agaricomycotina</taxon>
        <taxon>Agaricomycetes</taxon>
        <taxon>Sebacinales</taxon>
        <taxon>Serendipitaceae</taxon>
        <taxon>Serendipita</taxon>
    </lineage>
</organism>
<dbReference type="InterPro" id="IPR043129">
    <property type="entry name" value="ATPase_NBD"/>
</dbReference>
<evidence type="ECO:0000256" key="5">
    <source>
        <dbReference type="ARBA" id="ARBA00073387"/>
    </source>
</evidence>
<proteinExistence type="inferred from homology"/>
<evidence type="ECO:0000256" key="2">
    <source>
        <dbReference type="ARBA" id="ARBA00022490"/>
    </source>
</evidence>
<dbReference type="STRING" id="1109443.G4TCU4"/>
<dbReference type="OrthoDB" id="5132116at2759"/>
<keyword evidence="3" id="KW-0206">Cytoskeleton</keyword>
<dbReference type="AlphaFoldDB" id="G4TCU4"/>
<gene>
    <name evidence="8" type="ORF">PIIN_03031</name>
</gene>
<accession>G4TCU4</accession>
<dbReference type="CDD" id="cd10216">
    <property type="entry name" value="ASKHA_NBD_Arp1"/>
    <property type="match status" value="1"/>
</dbReference>
<evidence type="ECO:0000256" key="3">
    <source>
        <dbReference type="ARBA" id="ARBA00023212"/>
    </source>
</evidence>
<comment type="caution">
    <text evidence="8">The sequence shown here is derived from an EMBL/GenBank/DDBJ whole genome shotgun (WGS) entry which is preliminary data.</text>
</comment>
<dbReference type="InterPro" id="IPR004000">
    <property type="entry name" value="Actin"/>
</dbReference>
<dbReference type="InParanoid" id="G4TCU4"/>
<comment type="subcellular location">
    <subcellularLocation>
        <location evidence="1">Cytoplasm</location>
        <location evidence="1">Cytoskeleton</location>
    </subcellularLocation>
</comment>
<dbReference type="SMART" id="SM00268">
    <property type="entry name" value="ACTIN"/>
    <property type="match status" value="1"/>
</dbReference>
<evidence type="ECO:0000313" key="8">
    <source>
        <dbReference type="EMBL" id="CCA69131.1"/>
    </source>
</evidence>
<dbReference type="FunFam" id="3.90.640.10:FF:000007">
    <property type="entry name" value="Actin like 7B"/>
    <property type="match status" value="1"/>
</dbReference>
<evidence type="ECO:0000313" key="9">
    <source>
        <dbReference type="Proteomes" id="UP000007148"/>
    </source>
</evidence>
<evidence type="ECO:0000256" key="1">
    <source>
        <dbReference type="ARBA" id="ARBA00004245"/>
    </source>
</evidence>
<dbReference type="Pfam" id="PF00022">
    <property type="entry name" value="Actin"/>
    <property type="match status" value="1"/>
</dbReference>
<dbReference type="Gene3D" id="3.30.420.40">
    <property type="match status" value="2"/>
</dbReference>
<comment type="similarity">
    <text evidence="4">Belongs to the actin family. ARP1 subfamily.</text>
</comment>
<dbReference type="PRINTS" id="PR00190">
    <property type="entry name" value="ACTIN"/>
</dbReference>
<keyword evidence="9" id="KW-1185">Reference proteome</keyword>
<dbReference type="SUPFAM" id="SSF53067">
    <property type="entry name" value="Actin-like ATPase domain"/>
    <property type="match status" value="2"/>
</dbReference>
<dbReference type="InterPro" id="IPR020902">
    <property type="entry name" value="Actin/actin-like_CS"/>
</dbReference>
<evidence type="ECO:0000256" key="4">
    <source>
        <dbReference type="ARBA" id="ARBA00038483"/>
    </source>
</evidence>
<dbReference type="eggNOG" id="KOG0676">
    <property type="taxonomic scope" value="Eukaryota"/>
</dbReference>
<protein>
    <recommendedName>
        <fullName evidence="5">Centractin</fullName>
    </recommendedName>
    <alternativeName>
        <fullName evidence="6">Actin-like protein</fullName>
    </alternativeName>
    <alternativeName>
        <fullName evidence="7">Actin-related protein 1</fullName>
    </alternativeName>
</protein>
<dbReference type="PANTHER" id="PTHR11937">
    <property type="entry name" value="ACTIN"/>
    <property type="match status" value="1"/>
</dbReference>
<dbReference type="HOGENOM" id="CLU_027965_0_2_1"/>
<reference evidence="8 9" key="1">
    <citation type="journal article" date="2011" name="PLoS Pathog.">
        <title>Endophytic Life Strategies Decoded by Genome and Transcriptome Analyses of the Mutualistic Root Symbiont Piriformospora indica.</title>
        <authorList>
            <person name="Zuccaro A."/>
            <person name="Lahrmann U."/>
            <person name="Guldener U."/>
            <person name="Langen G."/>
            <person name="Pfiffi S."/>
            <person name="Biedenkopf D."/>
            <person name="Wong P."/>
            <person name="Samans B."/>
            <person name="Grimm C."/>
            <person name="Basiewicz M."/>
            <person name="Murat C."/>
            <person name="Martin F."/>
            <person name="Kogel K.H."/>
        </authorList>
    </citation>
    <scope>NUCLEOTIDE SEQUENCE [LARGE SCALE GENOMIC DNA]</scope>
    <source>
        <strain evidence="8 9">DSM 11827</strain>
    </source>
</reference>